<organism evidence="15 16">
    <name type="scientific">Brassicogethes aeneus</name>
    <name type="common">Rape pollen beetle</name>
    <name type="synonym">Meligethes aeneus</name>
    <dbReference type="NCBI Taxonomy" id="1431903"/>
    <lineage>
        <taxon>Eukaryota</taxon>
        <taxon>Metazoa</taxon>
        <taxon>Ecdysozoa</taxon>
        <taxon>Arthropoda</taxon>
        <taxon>Hexapoda</taxon>
        <taxon>Insecta</taxon>
        <taxon>Pterygota</taxon>
        <taxon>Neoptera</taxon>
        <taxon>Endopterygota</taxon>
        <taxon>Coleoptera</taxon>
        <taxon>Polyphaga</taxon>
        <taxon>Cucujiformia</taxon>
        <taxon>Nitidulidae</taxon>
        <taxon>Meligethinae</taxon>
        <taxon>Brassicogethes</taxon>
    </lineage>
</organism>
<dbReference type="Gene3D" id="1.10.443.10">
    <property type="entry name" value="Intergrase catalytic core"/>
    <property type="match status" value="2"/>
</dbReference>
<keyword evidence="7" id="KW-0238">DNA-binding</keyword>
<dbReference type="Proteomes" id="UP001154078">
    <property type="component" value="Chromosome 5"/>
</dbReference>
<dbReference type="CDD" id="cd00397">
    <property type="entry name" value="DNA_BRE_C"/>
    <property type="match status" value="1"/>
</dbReference>
<dbReference type="FunFam" id="3.30.160.60:FF:000086">
    <property type="entry name" value="transcription factor E4F1 isoform X1"/>
    <property type="match status" value="1"/>
</dbReference>
<feature type="domain" description="ZAD" evidence="14">
    <location>
        <begin position="72"/>
        <end position="150"/>
    </location>
</feature>
<dbReference type="SUPFAM" id="SSF56349">
    <property type="entry name" value="DNA breaking-rejoining enzymes"/>
    <property type="match status" value="2"/>
</dbReference>
<evidence type="ECO:0000256" key="5">
    <source>
        <dbReference type="ARBA" id="ARBA00022771"/>
    </source>
</evidence>
<dbReference type="Gene3D" id="3.40.1800.20">
    <property type="match status" value="1"/>
</dbReference>
<dbReference type="InterPro" id="IPR013087">
    <property type="entry name" value="Znf_C2H2_type"/>
</dbReference>
<evidence type="ECO:0000256" key="10">
    <source>
        <dbReference type="PROSITE-ProRule" id="PRU00042"/>
    </source>
</evidence>
<evidence type="ECO:0000256" key="7">
    <source>
        <dbReference type="ARBA" id="ARBA00023125"/>
    </source>
</evidence>
<dbReference type="FunFam" id="3.30.160.60:FF:000759">
    <property type="entry name" value="zinc finger protein 16"/>
    <property type="match status" value="1"/>
</dbReference>
<dbReference type="Pfam" id="PF07776">
    <property type="entry name" value="zf-AD"/>
    <property type="match status" value="1"/>
</dbReference>
<dbReference type="SMART" id="SM00355">
    <property type="entry name" value="ZnF_C2H2"/>
    <property type="match status" value="8"/>
</dbReference>
<keyword evidence="9" id="KW-0539">Nucleus</keyword>
<reference evidence="15" key="1">
    <citation type="submission" date="2021-12" db="EMBL/GenBank/DDBJ databases">
        <authorList>
            <person name="King R."/>
        </authorList>
    </citation>
    <scope>NUCLEOTIDE SEQUENCE</scope>
</reference>
<dbReference type="InterPro" id="IPR011010">
    <property type="entry name" value="DNA_brk_join_enz"/>
</dbReference>
<dbReference type="InterPro" id="IPR002104">
    <property type="entry name" value="Integrase_catalytic"/>
</dbReference>
<evidence type="ECO:0000256" key="1">
    <source>
        <dbReference type="ARBA" id="ARBA00004123"/>
    </source>
</evidence>
<feature type="region of interest" description="Disordered" evidence="12">
    <location>
        <begin position="501"/>
        <end position="548"/>
    </location>
</feature>
<evidence type="ECO:0000259" key="14">
    <source>
        <dbReference type="PROSITE" id="PS51915"/>
    </source>
</evidence>
<keyword evidence="16" id="KW-1185">Reference proteome</keyword>
<feature type="domain" description="C2H2-type" evidence="13">
    <location>
        <begin position="378"/>
        <end position="405"/>
    </location>
</feature>
<keyword evidence="5 10" id="KW-0863">Zinc-finger</keyword>
<evidence type="ECO:0000256" key="3">
    <source>
        <dbReference type="ARBA" id="ARBA00022723"/>
    </source>
</evidence>
<feature type="domain" description="C2H2-type" evidence="13">
    <location>
        <begin position="462"/>
        <end position="489"/>
    </location>
</feature>
<keyword evidence="4" id="KW-0677">Repeat</keyword>
<feature type="domain" description="C2H2-type" evidence="13">
    <location>
        <begin position="344"/>
        <end position="371"/>
    </location>
</feature>
<feature type="domain" description="C2H2-type" evidence="13">
    <location>
        <begin position="316"/>
        <end position="343"/>
    </location>
</feature>
<feature type="domain" description="C2H2-type" evidence="13">
    <location>
        <begin position="434"/>
        <end position="461"/>
    </location>
</feature>
<dbReference type="AlphaFoldDB" id="A0A9P0B9Q7"/>
<dbReference type="SUPFAM" id="SSF57667">
    <property type="entry name" value="beta-beta-alpha zinc fingers"/>
    <property type="match status" value="4"/>
</dbReference>
<dbReference type="SUPFAM" id="SSF57716">
    <property type="entry name" value="Glucocorticoid receptor-like (DNA-binding domain)"/>
    <property type="match status" value="1"/>
</dbReference>
<feature type="domain" description="C2H2-type" evidence="13">
    <location>
        <begin position="258"/>
        <end position="285"/>
    </location>
</feature>
<feature type="binding site" evidence="11">
    <location>
        <position position="77"/>
    </location>
    <ligand>
        <name>Zn(2+)</name>
        <dbReference type="ChEBI" id="CHEBI:29105"/>
    </ligand>
</feature>
<dbReference type="GO" id="GO:0010468">
    <property type="term" value="P:regulation of gene expression"/>
    <property type="evidence" value="ECO:0007669"/>
    <property type="project" value="TreeGrafter"/>
</dbReference>
<feature type="domain" description="C2H2-type" evidence="13">
    <location>
        <begin position="406"/>
        <end position="433"/>
    </location>
</feature>
<dbReference type="GO" id="GO:0015074">
    <property type="term" value="P:DNA integration"/>
    <property type="evidence" value="ECO:0007669"/>
    <property type="project" value="InterPro"/>
</dbReference>
<dbReference type="GO" id="GO:0005634">
    <property type="term" value="C:nucleus"/>
    <property type="evidence" value="ECO:0007669"/>
    <property type="project" value="UniProtKB-SubCell"/>
</dbReference>
<name>A0A9P0B9Q7_BRAAE</name>
<keyword evidence="8" id="KW-0233">DNA recombination</keyword>
<feature type="binding site" evidence="11">
    <location>
        <position position="123"/>
    </location>
    <ligand>
        <name>Zn(2+)</name>
        <dbReference type="ChEBI" id="CHEBI:29105"/>
    </ligand>
</feature>
<dbReference type="Pfam" id="PF00096">
    <property type="entry name" value="zf-C2H2"/>
    <property type="match status" value="6"/>
</dbReference>
<dbReference type="PROSITE" id="PS00028">
    <property type="entry name" value="ZINC_FINGER_C2H2_1"/>
    <property type="match status" value="8"/>
</dbReference>
<evidence type="ECO:0000256" key="9">
    <source>
        <dbReference type="ARBA" id="ARBA00023242"/>
    </source>
</evidence>
<dbReference type="FunFam" id="3.30.160.60:FF:000446">
    <property type="entry name" value="Zinc finger protein"/>
    <property type="match status" value="1"/>
</dbReference>
<evidence type="ECO:0000256" key="4">
    <source>
        <dbReference type="ARBA" id="ARBA00022737"/>
    </source>
</evidence>
<dbReference type="FunFam" id="3.30.160.60:FF:001235">
    <property type="entry name" value="Si:ch211-119o8.6"/>
    <property type="match status" value="1"/>
</dbReference>
<proteinExistence type="inferred from homology"/>
<evidence type="ECO:0000313" key="15">
    <source>
        <dbReference type="EMBL" id="CAH0557987.1"/>
    </source>
</evidence>
<feature type="region of interest" description="Disordered" evidence="12">
    <location>
        <begin position="857"/>
        <end position="879"/>
    </location>
</feature>
<dbReference type="PANTHER" id="PTHR16515:SF49">
    <property type="entry name" value="GASTRULA ZINC FINGER PROTEIN XLCGF49.1-LIKE-RELATED"/>
    <property type="match status" value="1"/>
</dbReference>
<keyword evidence="3 11" id="KW-0479">Metal-binding</keyword>
<comment type="subcellular location">
    <subcellularLocation>
        <location evidence="1">Nucleus</location>
    </subcellularLocation>
</comment>
<gene>
    <name evidence="15" type="ORF">MELIAE_LOCUS8569</name>
</gene>
<feature type="domain" description="C2H2-type" evidence="13">
    <location>
        <begin position="286"/>
        <end position="313"/>
    </location>
</feature>
<dbReference type="InterPro" id="IPR050331">
    <property type="entry name" value="Zinc_finger"/>
</dbReference>
<evidence type="ECO:0000256" key="11">
    <source>
        <dbReference type="PROSITE-ProRule" id="PRU01263"/>
    </source>
</evidence>
<evidence type="ECO:0000313" key="16">
    <source>
        <dbReference type="Proteomes" id="UP001154078"/>
    </source>
</evidence>
<dbReference type="InterPro" id="IPR013762">
    <property type="entry name" value="Integrase-like_cat_sf"/>
</dbReference>
<comment type="similarity">
    <text evidence="2">Belongs to the krueppel C2H2-type zinc-finger protein family.</text>
</comment>
<dbReference type="PROSITE" id="PS50157">
    <property type="entry name" value="ZINC_FINGER_C2H2_2"/>
    <property type="match status" value="8"/>
</dbReference>
<feature type="compositionally biased region" description="Acidic residues" evidence="12">
    <location>
        <begin position="501"/>
        <end position="512"/>
    </location>
</feature>
<feature type="compositionally biased region" description="Acidic residues" evidence="12">
    <location>
        <begin position="858"/>
        <end position="870"/>
    </location>
</feature>
<dbReference type="OrthoDB" id="9439903at2759"/>
<accession>A0A9P0B9Q7</accession>
<dbReference type="PANTHER" id="PTHR16515">
    <property type="entry name" value="PR DOMAIN ZINC FINGER PROTEIN"/>
    <property type="match status" value="1"/>
</dbReference>
<dbReference type="GO" id="GO:0006310">
    <property type="term" value="P:DNA recombination"/>
    <property type="evidence" value="ECO:0007669"/>
    <property type="project" value="UniProtKB-KW"/>
</dbReference>
<dbReference type="PROSITE" id="PS51915">
    <property type="entry name" value="ZAD"/>
    <property type="match status" value="1"/>
</dbReference>
<evidence type="ECO:0000256" key="12">
    <source>
        <dbReference type="SAM" id="MobiDB-lite"/>
    </source>
</evidence>
<keyword evidence="6 11" id="KW-0862">Zinc</keyword>
<evidence type="ECO:0000256" key="8">
    <source>
        <dbReference type="ARBA" id="ARBA00023172"/>
    </source>
</evidence>
<evidence type="ECO:0000256" key="2">
    <source>
        <dbReference type="ARBA" id="ARBA00006991"/>
    </source>
</evidence>
<dbReference type="Pfam" id="PF00589">
    <property type="entry name" value="Phage_integrase"/>
    <property type="match status" value="1"/>
</dbReference>
<dbReference type="SMART" id="SM00868">
    <property type="entry name" value="zf-AD"/>
    <property type="match status" value="1"/>
</dbReference>
<feature type="binding site" evidence="11">
    <location>
        <position position="74"/>
    </location>
    <ligand>
        <name>Zn(2+)</name>
        <dbReference type="ChEBI" id="CHEBI:29105"/>
    </ligand>
</feature>
<dbReference type="InterPro" id="IPR036236">
    <property type="entry name" value="Znf_C2H2_sf"/>
</dbReference>
<dbReference type="EMBL" id="OV121136">
    <property type="protein sequence ID" value="CAH0557987.1"/>
    <property type="molecule type" value="Genomic_DNA"/>
</dbReference>
<evidence type="ECO:0000259" key="13">
    <source>
        <dbReference type="PROSITE" id="PS50157"/>
    </source>
</evidence>
<sequence>MGFLSDGKQLSKRSIKYCGKLILMSVVLRESGDRPFYCLSVRQQGTRDNRPVEVLLGSPMEVKLDPVFDASKICRTCLNEKNEMRSLFFQDDSIGHSLALADMLMQMATLQITNDDGLPTLVCLECYHQIISSYTFKRLCEQSDCNLRQYLGKPLITKQMKEEPTPPPQQQQQQNDYSLLDSFGMDSSSSESSDDDDYFLMPTTVPDNPADEKAIAQKQLLKAAKMQKGKMGKRKMMSKNNGNGALMSSKKLLKRNTNQCNVCKKQFVNMKSFRKHLRTHIEDRPFKCKLCPRGFTEENYLNNHMRTHVPDEQKPHECKTCNKRFIHPTLLSKHMLKHSGEKPFVCKICNKGCYAENSLLKHMKIHEKKEGDPALLKHICDYCRTEFLDAQSLSVHIKQHTGDRPFVCTTCGKCFPQRFNLDLHLRTHTGERPFQCEICKNGYVSKASLKIHMRTHTNERPFVCDTCGKAFRQSGDLTSHRRLHGTEKPIECTQCLKSDSESDISECPDPPDPEGSTSTSEKVEVSLSDCPDPPDAGESTSTSDKLGSITEKSKAVYEKVYTVYKNWCYEKNYTETTEEVLLDYFEESAANSKASTLWTRYSMIKAVTNLKENIDIGKYSKLIAFLRGQNGTYERKKAAVFTQKEITRFILEAPDDIYLSKKAVLVIGIAGACSTEELIHLKFDDLDNRDDIIIVNISLKGKHGATRKFVIADPLWVETVTKYTSIRPTPNMEKLFIGLRNFKPTKQNIGHNTISGVPREVAKFLNLENLHLYTGHTLRRTSKSTLTKNVDNKDYEEDFGQVSLDYSSWSPKSISSDHFEQLSNPAEVKGNMWDPEPSTSTFMENCSDEISHSVQVDSESDISECPDPPDPDVSTFTSEKGTITEKSKALYERTYAVYKNWCAEKNYTHTTEEVLLDYFGKAAAKSKASTLWARFSMIKAMTNMRENIDIGQFSKLTAFLRGRNGTYEPKKAAVFSQEEITRFILEAPDAVYLSKKAVLVIGIAGACRRDELINLKFDDLDVRDDIIIVNIPLKGKKGSTRKFVIVDPLWVKVVTKYASIRPTPNMEKLFIGLRNLKPTKQNIGRDAINAVPREVAKYLKLDNLHLYTAHTLRRTSKNTLTKSIDFMSMGKKNKGKRSTEDFGPLEHVSLPVKVEYDAWSPKSTTSDYEENYFVQLSNPVKLEGNNWDSEPSTSTFMENCFDETSHSVKLED</sequence>
<dbReference type="InterPro" id="IPR012934">
    <property type="entry name" value="Znf_AD"/>
</dbReference>
<dbReference type="FunFam" id="3.30.160.60:FF:000624">
    <property type="entry name" value="zinc finger protein 697"/>
    <property type="match status" value="1"/>
</dbReference>
<feature type="binding site" evidence="11">
    <location>
        <position position="126"/>
    </location>
    <ligand>
        <name>Zn(2+)</name>
        <dbReference type="ChEBI" id="CHEBI:29105"/>
    </ligand>
</feature>
<dbReference type="Gene3D" id="3.30.160.60">
    <property type="entry name" value="Classic Zinc Finger"/>
    <property type="match status" value="7"/>
</dbReference>
<dbReference type="GO" id="GO:0008270">
    <property type="term" value="F:zinc ion binding"/>
    <property type="evidence" value="ECO:0007669"/>
    <property type="project" value="UniProtKB-UniRule"/>
</dbReference>
<evidence type="ECO:0000256" key="6">
    <source>
        <dbReference type="ARBA" id="ARBA00022833"/>
    </source>
</evidence>
<protein>
    <submittedName>
        <fullName evidence="15">Uncharacterized protein</fullName>
    </submittedName>
</protein>
<dbReference type="GO" id="GO:0003677">
    <property type="term" value="F:DNA binding"/>
    <property type="evidence" value="ECO:0007669"/>
    <property type="project" value="UniProtKB-KW"/>
</dbReference>